<evidence type="ECO:0000256" key="1">
    <source>
        <dbReference type="ARBA" id="ARBA00004571"/>
    </source>
</evidence>
<dbReference type="PRINTS" id="PR00182">
    <property type="entry name" value="ECOLNEIPORIN"/>
</dbReference>
<evidence type="ECO:0000256" key="2">
    <source>
        <dbReference type="ARBA" id="ARBA00011233"/>
    </source>
</evidence>
<sequence length="304" mass="33369">MTLTKNLSLLLIAGSFASSVMADPITVYGKANISAQSSDEGEGSFTELKSNASRAGIKGDMALDNGLEVLYLFEWQVDLADVSDSDNLKSRNQYIGLKGDFGKILLGRKDTVLKEVSKPVDLFNDYEADLKGLWKGENRMSDSVSYESPSFGGVRAGFTYIAEDEVDADDGISATVFYGDKKLKKSRIFAALAIDSEVNGYDTQRAIVQTKLGDWTLGAIAHKQEKVDSDSSDSGFTVSAQYAIAKWKLKAQFQELEDNESISVGADYKLGSDTKAYIWYTDRSIEESEDSSWFAVGIEHKFSM</sequence>
<dbReference type="InterPro" id="IPR002299">
    <property type="entry name" value="Porin_Neis"/>
</dbReference>
<keyword evidence="4" id="KW-1134">Transmembrane beta strand</keyword>
<keyword evidence="10" id="KW-0998">Cell outer membrane</keyword>
<keyword evidence="6 11" id="KW-0732">Signal</keyword>
<evidence type="ECO:0000256" key="3">
    <source>
        <dbReference type="ARBA" id="ARBA00022448"/>
    </source>
</evidence>
<evidence type="ECO:0000256" key="10">
    <source>
        <dbReference type="ARBA" id="ARBA00023237"/>
    </source>
</evidence>
<proteinExistence type="predicted"/>
<evidence type="ECO:0000256" key="11">
    <source>
        <dbReference type="SAM" id="SignalP"/>
    </source>
</evidence>
<evidence type="ECO:0000256" key="5">
    <source>
        <dbReference type="ARBA" id="ARBA00022692"/>
    </source>
</evidence>
<evidence type="ECO:0000256" key="8">
    <source>
        <dbReference type="ARBA" id="ARBA00023114"/>
    </source>
</evidence>
<dbReference type="SUPFAM" id="SSF56935">
    <property type="entry name" value="Porins"/>
    <property type="match status" value="1"/>
</dbReference>
<evidence type="ECO:0000256" key="6">
    <source>
        <dbReference type="ARBA" id="ARBA00022729"/>
    </source>
</evidence>
<keyword evidence="8" id="KW-0626">Porin</keyword>
<comment type="caution">
    <text evidence="13">The sequence shown here is derived from an EMBL/GenBank/DDBJ whole genome shotgun (WGS) entry which is preliminary data.</text>
</comment>
<dbReference type="Gene3D" id="2.40.160.10">
    <property type="entry name" value="Porin"/>
    <property type="match status" value="1"/>
</dbReference>
<dbReference type="PRINTS" id="PR00184">
    <property type="entry name" value="NEISSPPORIN"/>
</dbReference>
<dbReference type="PANTHER" id="PTHR34501:SF9">
    <property type="entry name" value="MAJOR OUTER MEMBRANE PROTEIN P.IA"/>
    <property type="match status" value="1"/>
</dbReference>
<evidence type="ECO:0000256" key="9">
    <source>
        <dbReference type="ARBA" id="ARBA00023136"/>
    </source>
</evidence>
<evidence type="ECO:0000256" key="7">
    <source>
        <dbReference type="ARBA" id="ARBA00023065"/>
    </source>
</evidence>
<reference evidence="13 14" key="1">
    <citation type="submission" date="2022-10" db="EMBL/GenBank/DDBJ databases">
        <title>Aestuariibacter sp. AA17 isolated from Montipora capitata coral fragment.</title>
        <authorList>
            <person name="Emsley S.A."/>
            <person name="Pfannmuller K.M."/>
            <person name="Loughran R.M."/>
            <person name="Shlafstein M."/>
            <person name="Papke E."/>
            <person name="Saw J.H."/>
            <person name="Ushijima B."/>
            <person name="Videau P."/>
        </authorList>
    </citation>
    <scope>NUCLEOTIDE SEQUENCE [LARGE SCALE GENOMIC DNA]</scope>
    <source>
        <strain evidence="13 14">AA17</strain>
    </source>
</reference>
<protein>
    <submittedName>
        <fullName evidence="13">Porin</fullName>
    </submittedName>
</protein>
<accession>A0ABT3A8D6</accession>
<feature type="domain" description="Porin" evidence="12">
    <location>
        <begin position="13"/>
        <end position="281"/>
    </location>
</feature>
<dbReference type="CDD" id="cd00342">
    <property type="entry name" value="gram_neg_porins"/>
    <property type="match status" value="1"/>
</dbReference>
<organism evidence="13 14">
    <name type="scientific">Fluctibacter corallii</name>
    <dbReference type="NCBI Taxonomy" id="2984329"/>
    <lineage>
        <taxon>Bacteria</taxon>
        <taxon>Pseudomonadati</taxon>
        <taxon>Pseudomonadota</taxon>
        <taxon>Gammaproteobacteria</taxon>
        <taxon>Alteromonadales</taxon>
        <taxon>Alteromonadaceae</taxon>
        <taxon>Fluctibacter</taxon>
    </lineage>
</organism>
<dbReference type="RefSeq" id="WP_263712219.1">
    <property type="nucleotide sequence ID" value="NZ_JAOWKX010000004.1"/>
</dbReference>
<keyword evidence="9" id="KW-0472">Membrane</keyword>
<feature type="chain" id="PRO_5046467988" evidence="11">
    <location>
        <begin position="23"/>
        <end position="304"/>
    </location>
</feature>
<dbReference type="InterPro" id="IPR001702">
    <property type="entry name" value="Porin_Gram-ve"/>
</dbReference>
<comment type="subunit">
    <text evidence="2">Homotrimer.</text>
</comment>
<keyword evidence="14" id="KW-1185">Reference proteome</keyword>
<feature type="signal peptide" evidence="11">
    <location>
        <begin position="1"/>
        <end position="22"/>
    </location>
</feature>
<keyword evidence="7" id="KW-0406">Ion transport</keyword>
<dbReference type="Pfam" id="PF13609">
    <property type="entry name" value="Porin_4"/>
    <property type="match status" value="1"/>
</dbReference>
<evidence type="ECO:0000313" key="14">
    <source>
        <dbReference type="Proteomes" id="UP001652504"/>
    </source>
</evidence>
<keyword evidence="5" id="KW-0812">Transmembrane</keyword>
<gene>
    <name evidence="13" type="ORF">OE749_09545</name>
</gene>
<evidence type="ECO:0000256" key="4">
    <source>
        <dbReference type="ARBA" id="ARBA00022452"/>
    </source>
</evidence>
<dbReference type="EMBL" id="JAOWKX010000004">
    <property type="protein sequence ID" value="MCV2884939.1"/>
    <property type="molecule type" value="Genomic_DNA"/>
</dbReference>
<name>A0ABT3A8D6_9ALTE</name>
<dbReference type="PANTHER" id="PTHR34501">
    <property type="entry name" value="PROTEIN YDDL-RELATED"/>
    <property type="match status" value="1"/>
</dbReference>
<evidence type="ECO:0000259" key="12">
    <source>
        <dbReference type="Pfam" id="PF13609"/>
    </source>
</evidence>
<keyword evidence="3" id="KW-0813">Transport</keyword>
<evidence type="ECO:0000313" key="13">
    <source>
        <dbReference type="EMBL" id="MCV2884939.1"/>
    </source>
</evidence>
<dbReference type="InterPro" id="IPR033900">
    <property type="entry name" value="Gram_neg_porin_domain"/>
</dbReference>
<comment type="subcellular location">
    <subcellularLocation>
        <location evidence="1">Cell outer membrane</location>
        <topology evidence="1">Multi-pass membrane protein</topology>
    </subcellularLocation>
</comment>
<dbReference type="InterPro" id="IPR050298">
    <property type="entry name" value="Gram-neg_bact_OMP"/>
</dbReference>
<dbReference type="Proteomes" id="UP001652504">
    <property type="component" value="Unassembled WGS sequence"/>
</dbReference>
<dbReference type="InterPro" id="IPR023614">
    <property type="entry name" value="Porin_dom_sf"/>
</dbReference>